<proteinExistence type="predicted"/>
<feature type="compositionally biased region" description="Polar residues" evidence="1">
    <location>
        <begin position="110"/>
        <end position="122"/>
    </location>
</feature>
<feature type="region of interest" description="Disordered" evidence="1">
    <location>
        <begin position="31"/>
        <end position="122"/>
    </location>
</feature>
<accession>A0A238BL06</accession>
<reference evidence="3 4" key="1">
    <citation type="submission" date="2015-12" db="EMBL/GenBank/DDBJ databases">
        <title>Draft genome of the nematode, Onchocerca flexuosa.</title>
        <authorList>
            <person name="Mitreva M."/>
        </authorList>
    </citation>
    <scope>NUCLEOTIDE SEQUENCE [LARGE SCALE GENOMIC DNA]</scope>
    <source>
        <strain evidence="3">Red Deer</strain>
    </source>
</reference>
<name>A0A238BL06_9BILA</name>
<evidence type="ECO:0000313" key="3">
    <source>
        <dbReference type="EMBL" id="OZC05734.1"/>
    </source>
</evidence>
<gene>
    <name evidence="3" type="ORF">X798_07291</name>
</gene>
<evidence type="ECO:0000256" key="1">
    <source>
        <dbReference type="SAM" id="MobiDB-lite"/>
    </source>
</evidence>
<dbReference type="EMBL" id="KZ270488">
    <property type="protein sequence ID" value="OZC05734.1"/>
    <property type="molecule type" value="Genomic_DNA"/>
</dbReference>
<sequence>MNYIALLRMMLHFWFIAVFINIVFAECGNRPYPKKPCPETPQPPCAETTDPYSPQEESEPPPEEPELPPEESDPLPEEPQPPPEEPQPQPKKPHELPPQAAIIHPPPITSKLQNSIICSESQ</sequence>
<feature type="compositionally biased region" description="Pro residues" evidence="1">
    <location>
        <begin position="34"/>
        <end position="44"/>
    </location>
</feature>
<organism evidence="3 4">
    <name type="scientific">Onchocerca flexuosa</name>
    <dbReference type="NCBI Taxonomy" id="387005"/>
    <lineage>
        <taxon>Eukaryota</taxon>
        <taxon>Metazoa</taxon>
        <taxon>Ecdysozoa</taxon>
        <taxon>Nematoda</taxon>
        <taxon>Chromadorea</taxon>
        <taxon>Rhabditida</taxon>
        <taxon>Spirurina</taxon>
        <taxon>Spiruromorpha</taxon>
        <taxon>Filarioidea</taxon>
        <taxon>Onchocercidae</taxon>
        <taxon>Onchocerca</taxon>
    </lineage>
</organism>
<protein>
    <submittedName>
        <fullName evidence="3">Uncharacterized protein</fullName>
    </submittedName>
</protein>
<dbReference type="AlphaFoldDB" id="A0A238BL06"/>
<keyword evidence="2" id="KW-0732">Signal</keyword>
<feature type="compositionally biased region" description="Acidic residues" evidence="1">
    <location>
        <begin position="56"/>
        <end position="76"/>
    </location>
</feature>
<feature type="signal peptide" evidence="2">
    <location>
        <begin position="1"/>
        <end position="25"/>
    </location>
</feature>
<evidence type="ECO:0000256" key="2">
    <source>
        <dbReference type="SAM" id="SignalP"/>
    </source>
</evidence>
<evidence type="ECO:0000313" key="4">
    <source>
        <dbReference type="Proteomes" id="UP000242913"/>
    </source>
</evidence>
<feature type="chain" id="PRO_5012759959" evidence="2">
    <location>
        <begin position="26"/>
        <end position="122"/>
    </location>
</feature>
<keyword evidence="4" id="KW-1185">Reference proteome</keyword>
<feature type="compositionally biased region" description="Pro residues" evidence="1">
    <location>
        <begin position="77"/>
        <end position="90"/>
    </location>
</feature>
<dbReference type="Proteomes" id="UP000242913">
    <property type="component" value="Unassembled WGS sequence"/>
</dbReference>